<dbReference type="InterPro" id="IPR013767">
    <property type="entry name" value="PAS_fold"/>
</dbReference>
<dbReference type="PROSITE" id="PS50113">
    <property type="entry name" value="PAC"/>
    <property type="match status" value="1"/>
</dbReference>
<dbReference type="InterPro" id="IPR035965">
    <property type="entry name" value="PAS-like_dom_sf"/>
</dbReference>
<dbReference type="NCBIfam" id="TIGR00229">
    <property type="entry name" value="sensory_box"/>
    <property type="match status" value="1"/>
</dbReference>
<dbReference type="Gene3D" id="3.30.450.20">
    <property type="entry name" value="PAS domain"/>
    <property type="match status" value="2"/>
</dbReference>
<dbReference type="Pfam" id="PF00072">
    <property type="entry name" value="Response_reg"/>
    <property type="match status" value="1"/>
</dbReference>
<dbReference type="InterPro" id="IPR000700">
    <property type="entry name" value="PAS-assoc_C"/>
</dbReference>
<dbReference type="InterPro" id="IPR036097">
    <property type="entry name" value="HisK_dim/P_sf"/>
</dbReference>
<dbReference type="InterPro" id="IPR003594">
    <property type="entry name" value="HATPase_dom"/>
</dbReference>
<dbReference type="PANTHER" id="PTHR43719:SF30">
    <property type="entry name" value="TWO-COMPONENT SYSTEM RESPONSE REGULATOR"/>
    <property type="match status" value="1"/>
</dbReference>
<evidence type="ECO:0000313" key="8">
    <source>
        <dbReference type="Proteomes" id="UP000799640"/>
    </source>
</evidence>
<dbReference type="Pfam" id="PF08448">
    <property type="entry name" value="PAS_4"/>
    <property type="match status" value="1"/>
</dbReference>
<evidence type="ECO:0000256" key="1">
    <source>
        <dbReference type="ARBA" id="ARBA00022553"/>
    </source>
</evidence>
<dbReference type="EMBL" id="ML996700">
    <property type="protein sequence ID" value="KAF2398549.1"/>
    <property type="molecule type" value="Genomic_DNA"/>
</dbReference>
<dbReference type="OrthoDB" id="303614at2759"/>
<dbReference type="InterPro" id="IPR000014">
    <property type="entry name" value="PAS"/>
</dbReference>
<dbReference type="InterPro" id="IPR013656">
    <property type="entry name" value="PAS_4"/>
</dbReference>
<feature type="domain" description="Response regulatory" evidence="4">
    <location>
        <begin position="543"/>
        <end position="674"/>
    </location>
</feature>
<dbReference type="Gene3D" id="3.30.565.10">
    <property type="entry name" value="Histidine kinase-like ATPase, C-terminal domain"/>
    <property type="match status" value="1"/>
</dbReference>
<dbReference type="PROSITE" id="PS50109">
    <property type="entry name" value="HIS_KIN"/>
    <property type="match status" value="1"/>
</dbReference>
<dbReference type="SUPFAM" id="SSF52172">
    <property type="entry name" value="CheY-like"/>
    <property type="match status" value="1"/>
</dbReference>
<dbReference type="SMART" id="SM00091">
    <property type="entry name" value="PAS"/>
    <property type="match status" value="1"/>
</dbReference>
<name>A0A6G1HRT3_9PEZI</name>
<protein>
    <recommendedName>
        <fullName evidence="9">Histidine kinase</fullName>
    </recommendedName>
</protein>
<dbReference type="SMART" id="SM00387">
    <property type="entry name" value="HATPase_c"/>
    <property type="match status" value="1"/>
</dbReference>
<dbReference type="Pfam" id="PF02518">
    <property type="entry name" value="HATPase_c"/>
    <property type="match status" value="1"/>
</dbReference>
<evidence type="ECO:0000259" key="6">
    <source>
        <dbReference type="PROSITE" id="PS50113"/>
    </source>
</evidence>
<dbReference type="PROSITE" id="PS50110">
    <property type="entry name" value="RESPONSE_REGULATORY"/>
    <property type="match status" value="1"/>
</dbReference>
<dbReference type="SMART" id="SM00448">
    <property type="entry name" value="REC"/>
    <property type="match status" value="1"/>
</dbReference>
<gene>
    <name evidence="7" type="ORF">EJ06DRAFT_480218</name>
</gene>
<dbReference type="Proteomes" id="UP000799640">
    <property type="component" value="Unassembled WGS sequence"/>
</dbReference>
<dbReference type="PROSITE" id="PS50112">
    <property type="entry name" value="PAS"/>
    <property type="match status" value="1"/>
</dbReference>
<dbReference type="Gene3D" id="1.10.287.130">
    <property type="match status" value="1"/>
</dbReference>
<dbReference type="InterPro" id="IPR003661">
    <property type="entry name" value="HisK_dim/P_dom"/>
</dbReference>
<accession>A0A6G1HRT3</accession>
<dbReference type="CDD" id="cd00130">
    <property type="entry name" value="PAS"/>
    <property type="match status" value="1"/>
</dbReference>
<dbReference type="Gene3D" id="3.40.50.2300">
    <property type="match status" value="1"/>
</dbReference>
<dbReference type="Pfam" id="PF00989">
    <property type="entry name" value="PAS"/>
    <property type="match status" value="1"/>
</dbReference>
<proteinExistence type="predicted"/>
<feature type="domain" description="Histidine kinase" evidence="3">
    <location>
        <begin position="263"/>
        <end position="522"/>
    </location>
</feature>
<dbReference type="CDD" id="cd00082">
    <property type="entry name" value="HisKA"/>
    <property type="match status" value="1"/>
</dbReference>
<evidence type="ECO:0000256" key="2">
    <source>
        <dbReference type="PROSITE-ProRule" id="PRU00169"/>
    </source>
</evidence>
<reference evidence="7" key="1">
    <citation type="journal article" date="2020" name="Stud. Mycol.">
        <title>101 Dothideomycetes genomes: a test case for predicting lifestyles and emergence of pathogens.</title>
        <authorList>
            <person name="Haridas S."/>
            <person name="Albert R."/>
            <person name="Binder M."/>
            <person name="Bloem J."/>
            <person name="Labutti K."/>
            <person name="Salamov A."/>
            <person name="Andreopoulos B."/>
            <person name="Baker S."/>
            <person name="Barry K."/>
            <person name="Bills G."/>
            <person name="Bluhm B."/>
            <person name="Cannon C."/>
            <person name="Castanera R."/>
            <person name="Culley D."/>
            <person name="Daum C."/>
            <person name="Ezra D."/>
            <person name="Gonzalez J."/>
            <person name="Henrissat B."/>
            <person name="Kuo A."/>
            <person name="Liang C."/>
            <person name="Lipzen A."/>
            <person name="Lutzoni F."/>
            <person name="Magnuson J."/>
            <person name="Mondo S."/>
            <person name="Nolan M."/>
            <person name="Ohm R."/>
            <person name="Pangilinan J."/>
            <person name="Park H.-J."/>
            <person name="Ramirez L."/>
            <person name="Alfaro M."/>
            <person name="Sun H."/>
            <person name="Tritt A."/>
            <person name="Yoshinaga Y."/>
            <person name="Zwiers L.-H."/>
            <person name="Turgeon B."/>
            <person name="Goodwin S."/>
            <person name="Spatafora J."/>
            <person name="Crous P."/>
            <person name="Grigoriev I."/>
        </authorList>
    </citation>
    <scope>NUCLEOTIDE SEQUENCE</scope>
    <source>
        <strain evidence="7">CBS 262.69</strain>
    </source>
</reference>
<dbReference type="CDD" id="cd17546">
    <property type="entry name" value="REC_hyHK_CKI1_RcsC-like"/>
    <property type="match status" value="1"/>
</dbReference>
<dbReference type="InterPro" id="IPR001789">
    <property type="entry name" value="Sig_transdc_resp-reg_receiver"/>
</dbReference>
<dbReference type="Pfam" id="PF00512">
    <property type="entry name" value="HisKA"/>
    <property type="match status" value="1"/>
</dbReference>
<dbReference type="SUPFAM" id="SSF47384">
    <property type="entry name" value="Homodimeric domain of signal transducing histidine kinase"/>
    <property type="match status" value="1"/>
</dbReference>
<organism evidence="7 8">
    <name type="scientific">Trichodelitschia bisporula</name>
    <dbReference type="NCBI Taxonomy" id="703511"/>
    <lineage>
        <taxon>Eukaryota</taxon>
        <taxon>Fungi</taxon>
        <taxon>Dikarya</taxon>
        <taxon>Ascomycota</taxon>
        <taxon>Pezizomycotina</taxon>
        <taxon>Dothideomycetes</taxon>
        <taxon>Dothideomycetes incertae sedis</taxon>
        <taxon>Phaeotrichales</taxon>
        <taxon>Phaeotrichaceae</taxon>
        <taxon>Trichodelitschia</taxon>
    </lineage>
</organism>
<sequence>MESAVGVFECNLEGHLLRANDTWRELSDHRDCCFLDLVHPMDQPEAAGAWSRLVSGDAVTFETRWGERRVLSDCIPVMKDGRPMGVAGLSLDISALGDGQILQRTDSEQRALESERRFARFAEIAPVAMYIIDADRRMQYCNENFLELTGYPRDTWPEVDWNRLVYADDIPIVDSTWRTILAEKREHTAQFRLRRTWASGDGMDGHIWVQAQAHPELEADGTVRTVMGVLTDISQWKWAEGVQRERVEEALEAKRQQENFIDMTSHEMRNPLSAVLQCADSTLDSIVLMQQLGPDEKVLAELRSCHDALQTIVMCSLHQQRIIDDVLTLSKLDANLMVVTPVAVRPAKTVADAVHMFKTECANLDIMLEFDVDASLEAMGAEYVTLDPSRMMQVLINLISNAIKFTRGRRRRKISVLLGASRERPCAVWKDISFSNPASRDARGLYVWVRVEDTGCGLTPSQQGTLFGRFSQATPRTHIHYGGAGLGLFISKCLTELQGGAIGVQSQENIGSTFAFFVETQPADDDGESSSDDEPLTPSSRCSVLVVEDNLVNQKMLAGQLRKAGYEVHVAGHGEDALALLATSRIWRPAPPDPVAIDIVLMDVEMPVMDGLTCTRRIRDLEREGKLAMRMPILAVSANARGEQLRQARDAGMDDTITKPFRIPELRRKVSALVGE</sequence>
<dbReference type="SUPFAM" id="SSF55874">
    <property type="entry name" value="ATPase domain of HSP90 chaperone/DNA topoisomerase II/histidine kinase"/>
    <property type="match status" value="1"/>
</dbReference>
<dbReference type="GO" id="GO:0006355">
    <property type="term" value="P:regulation of DNA-templated transcription"/>
    <property type="evidence" value="ECO:0007669"/>
    <property type="project" value="InterPro"/>
</dbReference>
<dbReference type="GO" id="GO:0000155">
    <property type="term" value="F:phosphorelay sensor kinase activity"/>
    <property type="evidence" value="ECO:0007669"/>
    <property type="project" value="InterPro"/>
</dbReference>
<dbReference type="InterPro" id="IPR011006">
    <property type="entry name" value="CheY-like_superfamily"/>
</dbReference>
<dbReference type="AlphaFoldDB" id="A0A6G1HRT3"/>
<dbReference type="InterPro" id="IPR036890">
    <property type="entry name" value="HATPase_C_sf"/>
</dbReference>
<evidence type="ECO:0008006" key="9">
    <source>
        <dbReference type="Google" id="ProtNLM"/>
    </source>
</evidence>
<dbReference type="SMART" id="SM00388">
    <property type="entry name" value="HisKA"/>
    <property type="match status" value="1"/>
</dbReference>
<dbReference type="InterPro" id="IPR050956">
    <property type="entry name" value="2C_system_His_kinase"/>
</dbReference>
<dbReference type="InterPro" id="IPR004358">
    <property type="entry name" value="Sig_transdc_His_kin-like_C"/>
</dbReference>
<keyword evidence="1 2" id="KW-0597">Phosphoprotein</keyword>
<feature type="domain" description="PAC" evidence="6">
    <location>
        <begin position="187"/>
        <end position="245"/>
    </location>
</feature>
<dbReference type="PRINTS" id="PR00344">
    <property type="entry name" value="BCTRLSENSOR"/>
</dbReference>
<dbReference type="InterPro" id="IPR005467">
    <property type="entry name" value="His_kinase_dom"/>
</dbReference>
<feature type="modified residue" description="4-aspartylphosphate" evidence="2">
    <location>
        <position position="603"/>
    </location>
</feature>
<evidence type="ECO:0000259" key="5">
    <source>
        <dbReference type="PROSITE" id="PS50112"/>
    </source>
</evidence>
<dbReference type="PANTHER" id="PTHR43719">
    <property type="entry name" value="TWO-COMPONENT HISTIDINE KINASE"/>
    <property type="match status" value="1"/>
</dbReference>
<feature type="domain" description="PAS" evidence="5">
    <location>
        <begin position="114"/>
        <end position="154"/>
    </location>
</feature>
<evidence type="ECO:0000259" key="4">
    <source>
        <dbReference type="PROSITE" id="PS50110"/>
    </source>
</evidence>
<keyword evidence="8" id="KW-1185">Reference proteome</keyword>
<dbReference type="SUPFAM" id="SSF55785">
    <property type="entry name" value="PYP-like sensor domain (PAS domain)"/>
    <property type="match status" value="2"/>
</dbReference>
<evidence type="ECO:0000313" key="7">
    <source>
        <dbReference type="EMBL" id="KAF2398549.1"/>
    </source>
</evidence>
<evidence type="ECO:0000259" key="3">
    <source>
        <dbReference type="PROSITE" id="PS50109"/>
    </source>
</evidence>